<keyword evidence="1" id="KW-1133">Transmembrane helix</keyword>
<keyword evidence="1" id="KW-0472">Membrane</keyword>
<evidence type="ECO:0000313" key="3">
    <source>
        <dbReference type="EMBL" id="VZO37930.1"/>
    </source>
</evidence>
<dbReference type="Pfam" id="PF13559">
    <property type="entry name" value="DUF4129"/>
    <property type="match status" value="1"/>
</dbReference>
<dbReference type="Proteomes" id="UP000419743">
    <property type="component" value="Unassembled WGS sequence"/>
</dbReference>
<dbReference type="InterPro" id="IPR025403">
    <property type="entry name" value="TgpA-like_C"/>
</dbReference>
<keyword evidence="4" id="KW-1185">Reference proteome</keyword>
<reference evidence="3 4" key="1">
    <citation type="submission" date="2019-11" db="EMBL/GenBank/DDBJ databases">
        <authorList>
            <person name="Criscuolo A."/>
        </authorList>
    </citation>
    <scope>NUCLEOTIDE SEQUENCE [LARGE SCALE GENOMIC DNA]</scope>
    <source>
        <strain evidence="3">CIP111667</strain>
    </source>
</reference>
<evidence type="ECO:0000313" key="4">
    <source>
        <dbReference type="Proteomes" id="UP000419743"/>
    </source>
</evidence>
<dbReference type="AlphaFoldDB" id="A0A7M4DL38"/>
<organism evidence="3 4">
    <name type="scientific">Occultella aeris</name>
    <dbReference type="NCBI Taxonomy" id="2761496"/>
    <lineage>
        <taxon>Bacteria</taxon>
        <taxon>Bacillati</taxon>
        <taxon>Actinomycetota</taxon>
        <taxon>Actinomycetes</taxon>
        <taxon>Micrococcales</taxon>
        <taxon>Ruaniaceae</taxon>
        <taxon>Occultella</taxon>
    </lineage>
</organism>
<dbReference type="RefSeq" id="WP_156741577.1">
    <property type="nucleotide sequence ID" value="NZ_CACRYJ010000042.1"/>
</dbReference>
<evidence type="ECO:0000259" key="2">
    <source>
        <dbReference type="Pfam" id="PF13559"/>
    </source>
</evidence>
<gene>
    <name evidence="3" type="ORF">HALOF300_02853</name>
</gene>
<dbReference type="EMBL" id="CACRYJ010000042">
    <property type="protein sequence ID" value="VZO37930.1"/>
    <property type="molecule type" value="Genomic_DNA"/>
</dbReference>
<proteinExistence type="predicted"/>
<protein>
    <recommendedName>
        <fullName evidence="2">Protein-glutamine gamma-glutamyltransferase-like C-terminal domain-containing protein</fullName>
    </recommendedName>
</protein>
<feature type="domain" description="Protein-glutamine gamma-glutamyltransferase-like C-terminal" evidence="2">
    <location>
        <begin position="141"/>
        <end position="209"/>
    </location>
</feature>
<name>A0A7M4DL38_9MICO</name>
<evidence type="ECO:0000256" key="1">
    <source>
        <dbReference type="SAM" id="Phobius"/>
    </source>
</evidence>
<feature type="transmembrane region" description="Helical" evidence="1">
    <location>
        <begin position="71"/>
        <end position="92"/>
    </location>
</feature>
<sequence length="234" mass="25166">MTAAPAAGDRLAILPREVPLDPSADEARDWAEAELAKAIYNDQPSLWDRFLGWLGDLWEAITSANSALGPIFLPLLILLVIGVIVAVVLLVGGPVRRRRLRSAERGSFDVLDGDSRDAKALRAAADAAAAAGDHALAVLERFRAIVRSLDERTILEDRLGRTAREAAAAASERLPSCAEDLHRAADLFDQVCYGHVAPTEREDAWLREVDRTVAATKPTRASATGATDAWAAAR</sequence>
<comment type="caution">
    <text evidence="3">The sequence shown here is derived from an EMBL/GenBank/DDBJ whole genome shotgun (WGS) entry which is preliminary data.</text>
</comment>
<accession>A0A7M4DL38</accession>
<keyword evidence="1" id="KW-0812">Transmembrane</keyword>